<dbReference type="NCBIfam" id="TIGR00174">
    <property type="entry name" value="miaA"/>
    <property type="match status" value="1"/>
</dbReference>
<evidence type="ECO:0000256" key="6">
    <source>
        <dbReference type="ARBA" id="ARBA00022741"/>
    </source>
</evidence>
<dbReference type="SUPFAM" id="SSF52540">
    <property type="entry name" value="P-loop containing nucleoside triphosphate hydrolases"/>
    <property type="match status" value="2"/>
</dbReference>
<evidence type="ECO:0000256" key="7">
    <source>
        <dbReference type="ARBA" id="ARBA00022840"/>
    </source>
</evidence>
<reference evidence="10" key="1">
    <citation type="submission" date="2018-05" db="EMBL/GenBank/DDBJ databases">
        <authorList>
            <person name="Lanie J.A."/>
            <person name="Ng W.-L."/>
            <person name="Kazmierczak K.M."/>
            <person name="Andrzejewski T.M."/>
            <person name="Davidsen T.M."/>
            <person name="Wayne K.J."/>
            <person name="Tettelin H."/>
            <person name="Glass J.I."/>
            <person name="Rusch D."/>
            <person name="Podicherti R."/>
            <person name="Tsui H.-C.T."/>
            <person name="Winkler M.E."/>
        </authorList>
    </citation>
    <scope>NUCLEOTIDE SEQUENCE</scope>
</reference>
<evidence type="ECO:0000256" key="2">
    <source>
        <dbReference type="ARBA" id="ARBA00005842"/>
    </source>
</evidence>
<dbReference type="InterPro" id="IPR027417">
    <property type="entry name" value="P-loop_NTPase"/>
</dbReference>
<comment type="similarity">
    <text evidence="2">Belongs to the IPP transferase family.</text>
</comment>
<evidence type="ECO:0000313" key="10">
    <source>
        <dbReference type="EMBL" id="SVB86908.1"/>
    </source>
</evidence>
<dbReference type="GO" id="GO:0006400">
    <property type="term" value="P:tRNA modification"/>
    <property type="evidence" value="ECO:0007669"/>
    <property type="project" value="TreeGrafter"/>
</dbReference>
<evidence type="ECO:0000256" key="3">
    <source>
        <dbReference type="ARBA" id="ARBA00012665"/>
    </source>
</evidence>
<gene>
    <name evidence="10" type="ORF">METZ01_LOCUS239762</name>
</gene>
<dbReference type="EMBL" id="UINC01061384">
    <property type="protein sequence ID" value="SVB86908.1"/>
    <property type="molecule type" value="Genomic_DNA"/>
</dbReference>
<dbReference type="Gene3D" id="3.40.50.300">
    <property type="entry name" value="P-loop containing nucleotide triphosphate hydrolases"/>
    <property type="match status" value="1"/>
</dbReference>
<sequence length="307" mass="35377">MSKKTKKKIILLFGPTASGKSRLAVDIAKEFNAEIINADSMQVYKEVKVLSARPNEKSVKHHLYGFVSVKENFSVGSWYELAVKKIKDINKKGKPALVVGGTGLYFKVLIDGLVKIPEVPKIDYSYLNPIGKWMMQNHYGKRYPKIFEGINRNDIQRVSRAISVYDATGITLSEWQKKKNKKYFNPSEFLKICLIPPKPELEKRIKKRFLDMLKNGAIEETKKYIQSGLSSHTLHTSNSIIGLKEIGLFLDKKISVKELKEKVLIKTRQYAKRQRTWQRGQMQDWKGFVDVNYLDLLKKVLSYLSKT</sequence>
<accession>A0A382HHW9</accession>
<dbReference type="GO" id="GO:0052381">
    <property type="term" value="F:tRNA dimethylallyltransferase activity"/>
    <property type="evidence" value="ECO:0007669"/>
    <property type="project" value="UniProtKB-EC"/>
</dbReference>
<keyword evidence="6" id="KW-0547">Nucleotide-binding</keyword>
<dbReference type="PANTHER" id="PTHR11088:SF60">
    <property type="entry name" value="TRNA DIMETHYLALLYLTRANSFERASE"/>
    <property type="match status" value="1"/>
</dbReference>
<organism evidence="10">
    <name type="scientific">marine metagenome</name>
    <dbReference type="NCBI Taxonomy" id="408172"/>
    <lineage>
        <taxon>unclassified sequences</taxon>
        <taxon>metagenomes</taxon>
        <taxon>ecological metagenomes</taxon>
    </lineage>
</organism>
<keyword evidence="5" id="KW-0819">tRNA processing</keyword>
<dbReference type="Pfam" id="PF01715">
    <property type="entry name" value="IPPT"/>
    <property type="match status" value="1"/>
</dbReference>
<dbReference type="PANTHER" id="PTHR11088">
    <property type="entry name" value="TRNA DIMETHYLALLYLTRANSFERASE"/>
    <property type="match status" value="1"/>
</dbReference>
<evidence type="ECO:0000256" key="5">
    <source>
        <dbReference type="ARBA" id="ARBA00022694"/>
    </source>
</evidence>
<keyword evidence="4" id="KW-0808">Transferase</keyword>
<comment type="cofactor">
    <cofactor evidence="1">
        <name>Mg(2+)</name>
        <dbReference type="ChEBI" id="CHEBI:18420"/>
    </cofactor>
</comment>
<dbReference type="InterPro" id="IPR039657">
    <property type="entry name" value="Dimethylallyltransferase"/>
</dbReference>
<dbReference type="EC" id="2.5.1.75" evidence="3"/>
<evidence type="ECO:0000256" key="9">
    <source>
        <dbReference type="ARBA" id="ARBA00049563"/>
    </source>
</evidence>
<evidence type="ECO:0000256" key="1">
    <source>
        <dbReference type="ARBA" id="ARBA00001946"/>
    </source>
</evidence>
<evidence type="ECO:0000256" key="4">
    <source>
        <dbReference type="ARBA" id="ARBA00022679"/>
    </source>
</evidence>
<dbReference type="HAMAP" id="MF_00185">
    <property type="entry name" value="IPP_trans"/>
    <property type="match status" value="1"/>
</dbReference>
<dbReference type="Gene3D" id="1.10.20.140">
    <property type="match status" value="1"/>
</dbReference>
<keyword evidence="8" id="KW-0460">Magnesium</keyword>
<comment type="catalytic activity">
    <reaction evidence="9">
        <text>adenosine(37) in tRNA + dimethylallyl diphosphate = N(6)-dimethylallyladenosine(37) in tRNA + diphosphate</text>
        <dbReference type="Rhea" id="RHEA:26482"/>
        <dbReference type="Rhea" id="RHEA-COMP:10162"/>
        <dbReference type="Rhea" id="RHEA-COMP:10375"/>
        <dbReference type="ChEBI" id="CHEBI:33019"/>
        <dbReference type="ChEBI" id="CHEBI:57623"/>
        <dbReference type="ChEBI" id="CHEBI:74411"/>
        <dbReference type="ChEBI" id="CHEBI:74415"/>
        <dbReference type="EC" id="2.5.1.75"/>
    </reaction>
</comment>
<dbReference type="GO" id="GO:0005524">
    <property type="term" value="F:ATP binding"/>
    <property type="evidence" value="ECO:0007669"/>
    <property type="project" value="UniProtKB-KW"/>
</dbReference>
<proteinExistence type="inferred from homology"/>
<evidence type="ECO:0000256" key="8">
    <source>
        <dbReference type="ARBA" id="ARBA00022842"/>
    </source>
</evidence>
<protein>
    <recommendedName>
        <fullName evidence="3">tRNA dimethylallyltransferase</fullName>
        <ecNumber evidence="3">2.5.1.75</ecNumber>
    </recommendedName>
</protein>
<dbReference type="AlphaFoldDB" id="A0A382HHW9"/>
<name>A0A382HHW9_9ZZZZ</name>
<keyword evidence="7" id="KW-0067">ATP-binding</keyword>
<dbReference type="InterPro" id="IPR018022">
    <property type="entry name" value="IPT"/>
</dbReference>